<proteinExistence type="predicted"/>
<dbReference type="InterPro" id="IPR008719">
    <property type="entry name" value="N2O_reductase_NosL"/>
</dbReference>
<accession>A0A8J7J6E4</accession>
<organism evidence="2 3">
    <name type="scientific">Geomesophilobacter sediminis</name>
    <dbReference type="NCBI Taxonomy" id="2798584"/>
    <lineage>
        <taxon>Bacteria</taxon>
        <taxon>Pseudomonadati</taxon>
        <taxon>Thermodesulfobacteriota</taxon>
        <taxon>Desulfuromonadia</taxon>
        <taxon>Geobacterales</taxon>
        <taxon>Geobacteraceae</taxon>
        <taxon>Geomesophilobacter</taxon>
    </lineage>
</organism>
<gene>
    <name evidence="2" type="ORF">JFN93_06475</name>
</gene>
<dbReference type="Proteomes" id="UP000636888">
    <property type="component" value="Unassembled WGS sequence"/>
</dbReference>
<dbReference type="RefSeq" id="WP_199383180.1">
    <property type="nucleotide sequence ID" value="NZ_JAEMHM010000004.1"/>
</dbReference>
<keyword evidence="3" id="KW-1185">Reference proteome</keyword>
<evidence type="ECO:0000256" key="1">
    <source>
        <dbReference type="SAM" id="SignalP"/>
    </source>
</evidence>
<evidence type="ECO:0000313" key="2">
    <source>
        <dbReference type="EMBL" id="MBJ6724346.1"/>
    </source>
</evidence>
<dbReference type="Pfam" id="PF05573">
    <property type="entry name" value="NosL"/>
    <property type="match status" value="1"/>
</dbReference>
<protein>
    <submittedName>
        <fullName evidence="2">Nitrous oxide reductase accessory protein NosL</fullName>
    </submittedName>
</protein>
<comment type="caution">
    <text evidence="2">The sequence shown here is derived from an EMBL/GenBank/DDBJ whole genome shotgun (WGS) entry which is preliminary data.</text>
</comment>
<sequence>MKIYSLVIMLCLLLAGLPAGAADGVESPRECAQCGMDRGSFARGRVLVTYSDGTTSGFCSLHCAAESEKHHPEKTVTSFKVADYVSSALIDAKSATWVVGGNQRGAMTAVPKWAFASEDEARKFIAVNGGKTASFDEALKAAESELEPECCRKSRHAHHGPGGQLLFNPAFGDDIYHTHPAGSAMVNYRYSHTEMSGLRAGTSKVPIGDAVPTTSRYGYMMASTRMSMDMHMVMAMYGITDRLTLMGMTAFLDNSMEMVMDMGMGMGRTREPTMRTSGLGDTELRGVYKLSDALVGSLGVSFPTGNITQQFQTMGNTFRAPYDMQLGSGTYDLKPALTYNAVSDDGAWNLGGQASYTFHPGKNEAGYSLGDSVKATGWLQRAFGPVSSWLRLSFNSSGRIHGEDGEIRKSLQMAPSPDADPANYGGERLDGLVGVSYAIGPVSIGVEGGIPLYQRVNGLQLETDWLLTAGAQLMF</sequence>
<dbReference type="AlphaFoldDB" id="A0A8J7J6E4"/>
<evidence type="ECO:0000313" key="3">
    <source>
        <dbReference type="Proteomes" id="UP000636888"/>
    </source>
</evidence>
<reference evidence="2" key="1">
    <citation type="submission" date="2020-12" db="EMBL/GenBank/DDBJ databases">
        <title>Geomonas sp. Red875, isolated from river sediment.</title>
        <authorList>
            <person name="Xu Z."/>
            <person name="Zhang Z."/>
            <person name="Masuda Y."/>
            <person name="Itoh H."/>
            <person name="Senoo K."/>
        </authorList>
    </citation>
    <scope>NUCLEOTIDE SEQUENCE</scope>
    <source>
        <strain evidence="2">Red875</strain>
    </source>
</reference>
<dbReference type="PANTHER" id="PTHR41247:SF1">
    <property type="entry name" value="HTH-TYPE TRANSCRIPTIONAL REPRESSOR YCNK"/>
    <property type="match status" value="1"/>
</dbReference>
<dbReference type="Gene3D" id="3.30.70.2050">
    <property type="match status" value="1"/>
</dbReference>
<name>A0A8J7J6E4_9BACT</name>
<feature type="chain" id="PRO_5035259919" evidence="1">
    <location>
        <begin position="22"/>
        <end position="475"/>
    </location>
</feature>
<dbReference type="PANTHER" id="PTHR41247">
    <property type="entry name" value="HTH-TYPE TRANSCRIPTIONAL REPRESSOR YCNK"/>
    <property type="match status" value="1"/>
</dbReference>
<keyword evidence="1" id="KW-0732">Signal</keyword>
<feature type="signal peptide" evidence="1">
    <location>
        <begin position="1"/>
        <end position="21"/>
    </location>
</feature>
<dbReference type="SUPFAM" id="SSF160387">
    <property type="entry name" value="NosL/MerB-like"/>
    <property type="match status" value="1"/>
</dbReference>
<dbReference type="EMBL" id="JAEMHM010000004">
    <property type="protein sequence ID" value="MBJ6724346.1"/>
    <property type="molecule type" value="Genomic_DNA"/>
</dbReference>